<keyword evidence="1 3" id="KW-0808">Transferase</keyword>
<organism evidence="3 4">
    <name type="scientific">Schleiferilactobacillus perolens DSM 12744</name>
    <dbReference type="NCBI Taxonomy" id="1423792"/>
    <lineage>
        <taxon>Bacteria</taxon>
        <taxon>Bacillati</taxon>
        <taxon>Bacillota</taxon>
        <taxon>Bacilli</taxon>
        <taxon>Lactobacillales</taxon>
        <taxon>Lactobacillaceae</taxon>
        <taxon>Schleiferilactobacillus</taxon>
    </lineage>
</organism>
<evidence type="ECO:0000256" key="1">
    <source>
        <dbReference type="ARBA" id="ARBA00022679"/>
    </source>
</evidence>
<accession>A0A0R1N329</accession>
<dbReference type="PROSITE" id="PS51096">
    <property type="entry name" value="PTS_EIIA_TYPE_4"/>
    <property type="match status" value="1"/>
</dbReference>
<evidence type="ECO:0000259" key="2">
    <source>
        <dbReference type="PROSITE" id="PS51096"/>
    </source>
</evidence>
<dbReference type="InterPro" id="IPR051471">
    <property type="entry name" value="Bacterial_PTS_sugar_comp"/>
</dbReference>
<evidence type="ECO:0000313" key="3">
    <source>
        <dbReference type="EMBL" id="KRL14545.1"/>
    </source>
</evidence>
<keyword evidence="4" id="KW-1185">Reference proteome</keyword>
<proteinExistence type="predicted"/>
<dbReference type="GO" id="GO:0016020">
    <property type="term" value="C:membrane"/>
    <property type="evidence" value="ECO:0007669"/>
    <property type="project" value="InterPro"/>
</dbReference>
<dbReference type="Proteomes" id="UP000051330">
    <property type="component" value="Unassembled WGS sequence"/>
</dbReference>
<dbReference type="Pfam" id="PF03610">
    <property type="entry name" value="EIIA-man"/>
    <property type="match status" value="1"/>
</dbReference>
<dbReference type="STRING" id="1423792.FD09_GL000195"/>
<reference evidence="3 4" key="1">
    <citation type="journal article" date="2015" name="Genome Announc.">
        <title>Expanding the biotechnology potential of lactobacilli through comparative genomics of 213 strains and associated genera.</title>
        <authorList>
            <person name="Sun Z."/>
            <person name="Harris H.M."/>
            <person name="McCann A."/>
            <person name="Guo C."/>
            <person name="Argimon S."/>
            <person name="Zhang W."/>
            <person name="Yang X."/>
            <person name="Jeffery I.B."/>
            <person name="Cooney J.C."/>
            <person name="Kagawa T.F."/>
            <person name="Liu W."/>
            <person name="Song Y."/>
            <person name="Salvetti E."/>
            <person name="Wrobel A."/>
            <person name="Rasinkangas P."/>
            <person name="Parkhill J."/>
            <person name="Rea M.C."/>
            <person name="O'Sullivan O."/>
            <person name="Ritari J."/>
            <person name="Douillard F.P."/>
            <person name="Paul Ross R."/>
            <person name="Yang R."/>
            <person name="Briner A.E."/>
            <person name="Felis G.E."/>
            <person name="de Vos W.M."/>
            <person name="Barrangou R."/>
            <person name="Klaenhammer T.R."/>
            <person name="Caufield P.W."/>
            <person name="Cui Y."/>
            <person name="Zhang H."/>
            <person name="O'Toole P.W."/>
        </authorList>
    </citation>
    <scope>NUCLEOTIDE SEQUENCE [LARGE SCALE GENOMIC DNA]</scope>
    <source>
        <strain evidence="3 4">DSM 12744</strain>
    </source>
</reference>
<gene>
    <name evidence="3" type="ORF">FD09_GL000195</name>
</gene>
<comment type="caution">
    <text evidence="3">The sequence shown here is derived from an EMBL/GenBank/DDBJ whole genome shotgun (WGS) entry which is preliminary data.</text>
</comment>
<dbReference type="AlphaFoldDB" id="A0A0R1N329"/>
<feature type="domain" description="PTS EIIA type-4" evidence="2">
    <location>
        <begin position="15"/>
        <end position="143"/>
    </location>
</feature>
<dbReference type="GO" id="GO:0009401">
    <property type="term" value="P:phosphoenolpyruvate-dependent sugar phosphotransferase system"/>
    <property type="evidence" value="ECO:0007669"/>
    <property type="project" value="InterPro"/>
</dbReference>
<protein>
    <submittedName>
        <fullName evidence="3">Phosphotransferase system mannose fructose-specific component iia</fullName>
    </submittedName>
</protein>
<dbReference type="SUPFAM" id="SSF53062">
    <property type="entry name" value="PTS system fructose IIA component-like"/>
    <property type="match status" value="1"/>
</dbReference>
<dbReference type="PATRIC" id="fig|1423792.3.peg.199"/>
<dbReference type="Gene3D" id="3.40.50.510">
    <property type="entry name" value="Phosphotransferase system, mannose-type IIA component"/>
    <property type="match status" value="1"/>
</dbReference>
<evidence type="ECO:0000313" key="4">
    <source>
        <dbReference type="Proteomes" id="UP000051330"/>
    </source>
</evidence>
<name>A0A0R1N329_9LACO</name>
<dbReference type="GO" id="GO:0016740">
    <property type="term" value="F:transferase activity"/>
    <property type="evidence" value="ECO:0007669"/>
    <property type="project" value="UniProtKB-KW"/>
</dbReference>
<sequence>MPCIFTNVVERRFEMKYLLLVSHGGFSEGLKSTLAMFAGGAMDSVLVVGLKPGESVETLGKRFDQTVAALPADSQFVVLADMIGGSPLTTVCNVLNEHDMLDHSIVLGGMNFPMALTALLSKDTIDDASELKEKILSEARAAIKEFTVKSDDSDDDDI</sequence>
<dbReference type="InterPro" id="IPR036662">
    <property type="entry name" value="PTS_EIIA_man-typ_sf"/>
</dbReference>
<dbReference type="EMBL" id="AZEC01000001">
    <property type="protein sequence ID" value="KRL14545.1"/>
    <property type="molecule type" value="Genomic_DNA"/>
</dbReference>
<dbReference type="PANTHER" id="PTHR33799">
    <property type="entry name" value="PTS PERMEASE-RELATED-RELATED"/>
    <property type="match status" value="1"/>
</dbReference>
<dbReference type="InterPro" id="IPR004701">
    <property type="entry name" value="PTS_EIIA_man-typ"/>
</dbReference>
<dbReference type="PANTHER" id="PTHR33799:SF1">
    <property type="entry name" value="PTS SYSTEM MANNOSE-SPECIFIC EIIAB COMPONENT-RELATED"/>
    <property type="match status" value="1"/>
</dbReference>